<sequence>MATDAVVSFAVERIGDMLIQEAIFLKGVRGKVERLQKDLRAMKCFLEEAEKKQEEDLRVRKWVSEIRDVVYDVEDIIDMFILNAESLRTDYFLKRVFKKLINRHKVGKKIEDIQLTLQDISNRREALGIKNIGEGTSGSGQMLQDLRRSSPRAEERVIVGLTQEAHKLVEQLIGGGQRRRVISLVGMGGIGKTTLAKKVYNHEKIVEHFPEFRAWIYVSQDCRPREVYMQIINQVSEPTKEQAEMIEKYGENELGDFLHDHLKEKKYLIVLDDVWRCADWDFLAKVSSNDPDCLGNVFPDGSNGSRLLLTTRYKDVALHADARTIPLEMRLLSKQESWDLFCRKAFLDADSERYPPDLKELGEEMVGKCKGLPLAIVVLGGLLSRNMSHTEWKQVHDNISAHLDKEGQMGVMTMLNLSYIDLPHYLKPCFLHLSLFPEDYVISSRKLLLLWTAEGFVREQDDRRMKDMAEVYLNELINRNLIQVVRMSVNARVMKCRVHDLIRELAIEKAKEQNFMGTSIADPLSPSANLSLFSSKSRRRSIYSDFERYASIEHLTPYLRSLLFFNLGKNCRASQLDFIAKCFRVLRVLDLEGLEIECLPSIIGEMIHLRYLGLRHTRLKMLPPSIGNLRSLQTLEINNLRQVPNVIWKIKNMRYLYIEGQEEDVPLQIDTLQNLQILSGTTFNQWIKNDSSNLTCLEKLKLEGRCEVEGAVFSNSIAKLPSLKSLYLKASDDSSIPPFAINSCLHLSKLDIKGHMQKLPETIEFSPNLTQLTLEASRLGCDHMVVLEKLPKLLTLILRANAYHGIKMQVFANGFPQLKVLQLSELKGLTELNIGQGAMPWLMQLQIHRRVNIVGFNGLLNLVGLNIMGGLHLAIDLLLNPRNRHWHGTSGKLKQLRLSLFNINLYKWSDWIASLPRKSISSCFFASIEGGAREQIRMVESAERLGDFLIQNAVSFEGVHQQVVRLRAELMRMQCILNDADTRQEDNAGVHKCVYEIQNAASDAEDT</sequence>
<dbReference type="FunFam" id="1.10.8.430:FF:000003">
    <property type="entry name" value="Probable disease resistance protein At5g66910"/>
    <property type="match status" value="1"/>
</dbReference>
<dbReference type="EMBL" id="QGNW01002662">
    <property type="protein sequence ID" value="RVW13187.1"/>
    <property type="molecule type" value="Genomic_DNA"/>
</dbReference>
<dbReference type="FunFam" id="3.40.50.300:FF:001091">
    <property type="entry name" value="Probable disease resistance protein At1g61300"/>
    <property type="match status" value="1"/>
</dbReference>
<dbReference type="Gene3D" id="3.80.10.10">
    <property type="entry name" value="Ribonuclease Inhibitor"/>
    <property type="match status" value="1"/>
</dbReference>
<dbReference type="Pfam" id="PF00931">
    <property type="entry name" value="NB-ARC"/>
    <property type="match status" value="1"/>
</dbReference>
<keyword evidence="3" id="KW-0611">Plant defense</keyword>
<dbReference type="InterPro" id="IPR044974">
    <property type="entry name" value="Disease_R_plants"/>
</dbReference>
<evidence type="ECO:0000313" key="8">
    <source>
        <dbReference type="EMBL" id="RVW13187.1"/>
    </source>
</evidence>
<dbReference type="FunFam" id="1.10.10.10:FF:000322">
    <property type="entry name" value="Probable disease resistance protein At1g63360"/>
    <property type="match status" value="1"/>
</dbReference>
<dbReference type="Gene3D" id="3.40.50.300">
    <property type="entry name" value="P-loop containing nucleotide triphosphate hydrolases"/>
    <property type="match status" value="1"/>
</dbReference>
<dbReference type="Proteomes" id="UP000288805">
    <property type="component" value="Unassembled WGS sequence"/>
</dbReference>
<feature type="domain" description="Disease resistance N-terminal" evidence="5">
    <location>
        <begin position="6"/>
        <end position="88"/>
    </location>
</feature>
<evidence type="ECO:0000256" key="3">
    <source>
        <dbReference type="ARBA" id="ARBA00022821"/>
    </source>
</evidence>
<dbReference type="InterPro" id="IPR041118">
    <property type="entry name" value="Rx_N"/>
</dbReference>
<dbReference type="AlphaFoldDB" id="A0A438BQE6"/>
<dbReference type="Pfam" id="PF23598">
    <property type="entry name" value="LRR_14"/>
    <property type="match status" value="1"/>
</dbReference>
<dbReference type="SUPFAM" id="SSF52540">
    <property type="entry name" value="P-loop containing nucleoside triphosphate hydrolases"/>
    <property type="match status" value="1"/>
</dbReference>
<dbReference type="CDD" id="cd14798">
    <property type="entry name" value="RX-CC_like"/>
    <property type="match status" value="2"/>
</dbReference>
<dbReference type="Gene3D" id="1.20.5.4130">
    <property type="match status" value="2"/>
</dbReference>
<evidence type="ECO:0000259" key="6">
    <source>
        <dbReference type="Pfam" id="PF23559"/>
    </source>
</evidence>
<evidence type="ECO:0000256" key="2">
    <source>
        <dbReference type="ARBA" id="ARBA00022741"/>
    </source>
</evidence>
<dbReference type="InterPro" id="IPR042197">
    <property type="entry name" value="Apaf_helical"/>
</dbReference>
<dbReference type="Gene3D" id="1.10.10.10">
    <property type="entry name" value="Winged helix-like DNA-binding domain superfamily/Winged helix DNA-binding domain"/>
    <property type="match status" value="1"/>
</dbReference>
<evidence type="ECO:0000259" key="7">
    <source>
        <dbReference type="Pfam" id="PF23598"/>
    </source>
</evidence>
<dbReference type="InterPro" id="IPR027417">
    <property type="entry name" value="P-loop_NTPase"/>
</dbReference>
<protein>
    <submittedName>
        <fullName evidence="8">Disease resistance protein RPP13</fullName>
    </submittedName>
</protein>
<dbReference type="GO" id="GO:0043531">
    <property type="term" value="F:ADP binding"/>
    <property type="evidence" value="ECO:0007669"/>
    <property type="project" value="InterPro"/>
</dbReference>
<proteinExistence type="predicted"/>
<dbReference type="Gene3D" id="1.10.8.430">
    <property type="entry name" value="Helical domain of apoptotic protease-activating factors"/>
    <property type="match status" value="1"/>
</dbReference>
<dbReference type="PRINTS" id="PR00364">
    <property type="entry name" value="DISEASERSIST"/>
</dbReference>
<dbReference type="Pfam" id="PF18052">
    <property type="entry name" value="Rx_N"/>
    <property type="match status" value="2"/>
</dbReference>
<feature type="domain" description="Disease resistance protein winged helix" evidence="6">
    <location>
        <begin position="435"/>
        <end position="506"/>
    </location>
</feature>
<dbReference type="InterPro" id="IPR002182">
    <property type="entry name" value="NB-ARC"/>
</dbReference>
<reference evidence="8 9" key="1">
    <citation type="journal article" date="2018" name="PLoS Genet.">
        <title>Population sequencing reveals clonal diversity and ancestral inbreeding in the grapevine cultivar Chardonnay.</title>
        <authorList>
            <person name="Roach M.J."/>
            <person name="Johnson D.L."/>
            <person name="Bohlmann J."/>
            <person name="van Vuuren H.J."/>
            <person name="Jones S.J."/>
            <person name="Pretorius I.S."/>
            <person name="Schmidt S.A."/>
            <person name="Borneman A.R."/>
        </authorList>
    </citation>
    <scope>NUCLEOTIDE SEQUENCE [LARGE SCALE GENOMIC DNA]</scope>
    <source>
        <strain evidence="9">cv. Chardonnay</strain>
        <tissue evidence="8">Leaf</tissue>
    </source>
</reference>
<feature type="domain" description="Disease resistance R13L4/SHOC-2-like LRR" evidence="7">
    <location>
        <begin position="574"/>
        <end position="855"/>
    </location>
</feature>
<organism evidence="8 9">
    <name type="scientific">Vitis vinifera</name>
    <name type="common">Grape</name>
    <dbReference type="NCBI Taxonomy" id="29760"/>
    <lineage>
        <taxon>Eukaryota</taxon>
        <taxon>Viridiplantae</taxon>
        <taxon>Streptophyta</taxon>
        <taxon>Embryophyta</taxon>
        <taxon>Tracheophyta</taxon>
        <taxon>Spermatophyta</taxon>
        <taxon>Magnoliopsida</taxon>
        <taxon>eudicotyledons</taxon>
        <taxon>Gunneridae</taxon>
        <taxon>Pentapetalae</taxon>
        <taxon>rosids</taxon>
        <taxon>Vitales</taxon>
        <taxon>Vitaceae</taxon>
        <taxon>Viteae</taxon>
        <taxon>Vitis</taxon>
    </lineage>
</organism>
<dbReference type="GO" id="GO:0006952">
    <property type="term" value="P:defense response"/>
    <property type="evidence" value="ECO:0007669"/>
    <property type="project" value="UniProtKB-KW"/>
</dbReference>
<accession>A0A438BQE6</accession>
<feature type="domain" description="NB-ARC" evidence="4">
    <location>
        <begin position="163"/>
        <end position="347"/>
    </location>
</feature>
<evidence type="ECO:0000259" key="4">
    <source>
        <dbReference type="Pfam" id="PF00931"/>
    </source>
</evidence>
<dbReference type="SUPFAM" id="SSF52058">
    <property type="entry name" value="L domain-like"/>
    <property type="match status" value="1"/>
</dbReference>
<dbReference type="InterPro" id="IPR055414">
    <property type="entry name" value="LRR_R13L4/SHOC2-like"/>
</dbReference>
<dbReference type="PANTHER" id="PTHR23155:SF1193">
    <property type="entry name" value="DISEASE RESISTANCE PROTEIN RPP13-RELATED"/>
    <property type="match status" value="1"/>
</dbReference>
<dbReference type="InterPro" id="IPR038005">
    <property type="entry name" value="RX-like_CC"/>
</dbReference>
<dbReference type="InterPro" id="IPR032675">
    <property type="entry name" value="LRR_dom_sf"/>
</dbReference>
<dbReference type="InterPro" id="IPR058922">
    <property type="entry name" value="WHD_DRP"/>
</dbReference>
<evidence type="ECO:0000256" key="1">
    <source>
        <dbReference type="ARBA" id="ARBA00022737"/>
    </source>
</evidence>
<dbReference type="PANTHER" id="PTHR23155">
    <property type="entry name" value="DISEASE RESISTANCE PROTEIN RP"/>
    <property type="match status" value="1"/>
</dbReference>
<name>A0A438BQE6_VITVI</name>
<keyword evidence="1" id="KW-0677">Repeat</keyword>
<dbReference type="GO" id="GO:0051707">
    <property type="term" value="P:response to other organism"/>
    <property type="evidence" value="ECO:0007669"/>
    <property type="project" value="UniProtKB-ARBA"/>
</dbReference>
<comment type="caution">
    <text evidence="8">The sequence shown here is derived from an EMBL/GenBank/DDBJ whole genome shotgun (WGS) entry which is preliminary data.</text>
</comment>
<dbReference type="Pfam" id="PF23559">
    <property type="entry name" value="WHD_DRP"/>
    <property type="match status" value="1"/>
</dbReference>
<feature type="domain" description="Disease resistance N-terminal" evidence="5">
    <location>
        <begin position="942"/>
        <end position="1006"/>
    </location>
</feature>
<evidence type="ECO:0000259" key="5">
    <source>
        <dbReference type="Pfam" id="PF18052"/>
    </source>
</evidence>
<dbReference type="InterPro" id="IPR036388">
    <property type="entry name" value="WH-like_DNA-bd_sf"/>
</dbReference>
<evidence type="ECO:0000313" key="9">
    <source>
        <dbReference type="Proteomes" id="UP000288805"/>
    </source>
</evidence>
<keyword evidence="2" id="KW-0547">Nucleotide-binding</keyword>
<gene>
    <name evidence="8" type="primary">RPP13_9</name>
    <name evidence="8" type="ORF">CK203_097756</name>
</gene>